<dbReference type="PANTHER" id="PTHR33861:SF4">
    <property type="entry name" value="MEIOSIS-SPECIFIC COILED-COIL DOMAIN-CONTAINING PROTEIN MEIOC"/>
    <property type="match status" value="1"/>
</dbReference>
<dbReference type="GO" id="GO:0007144">
    <property type="term" value="P:female meiosis I"/>
    <property type="evidence" value="ECO:0007669"/>
    <property type="project" value="TreeGrafter"/>
</dbReference>
<evidence type="ECO:0000313" key="1">
    <source>
        <dbReference type="EMBL" id="PWA17667.1"/>
    </source>
</evidence>
<dbReference type="GO" id="GO:0048255">
    <property type="term" value="P:mRNA stabilization"/>
    <property type="evidence" value="ECO:0007669"/>
    <property type="project" value="TreeGrafter"/>
</dbReference>
<dbReference type="GO" id="GO:0005737">
    <property type="term" value="C:cytoplasm"/>
    <property type="evidence" value="ECO:0007669"/>
    <property type="project" value="TreeGrafter"/>
</dbReference>
<name>A0A315V3R1_GAMAF</name>
<dbReference type="EMBL" id="NHOQ01002357">
    <property type="protein sequence ID" value="PWA17667.1"/>
    <property type="molecule type" value="Genomic_DNA"/>
</dbReference>
<feature type="non-terminal residue" evidence="1">
    <location>
        <position position="825"/>
    </location>
</feature>
<evidence type="ECO:0000313" key="2">
    <source>
        <dbReference type="Proteomes" id="UP000250572"/>
    </source>
</evidence>
<evidence type="ECO:0008006" key="3">
    <source>
        <dbReference type="Google" id="ProtNLM"/>
    </source>
</evidence>
<dbReference type="GO" id="GO:0007141">
    <property type="term" value="P:male meiosis I"/>
    <property type="evidence" value="ECO:0007669"/>
    <property type="project" value="TreeGrafter"/>
</dbReference>
<sequence length="825" mass="93570">MVIVYSFSQCAFKSSTHSIEPRTRRSQVGGGFERSRELFGRLLEEMPSNELKNRPEFRMAFDGHQTTLGNSLFQPCQRQTGVNISGKSGCMSVPFIPNPVPSRCELSDVSWSQESQDDQYELRYAQTAIKNRKQTDTNCDAEADLQGLVSNILDEADSQDNFYSESLPTCNPIWSPKTLKEELLQYFQPESKTFNNPSFIPNHLPHEAFSKAQQSVDKEVNEMSQLSSGLAGNQQWSFNSPNGGTYSIRPQKLPPGLPLSNKVTADLSQQYKHISMSPYNSRGNDASTKNVPVLSDIFRSQKDANASCLDDLCEDHYNPKTVNPFLNDRCVPEDMNQLVSSFRSFMPSDHGSGCCGDFPGVHKPAVDMVRGGGLAQQCRKPNDPTGLTQNFPQTQTQKELFGHLEQMQNGRMGDVRKQNFKLDDFQDLPEFSSERMEYFQKPKPFPAHLTFPNQHKMIMHVDNHNHQSMNQYSKYYTRQSQKKSKPQMEKENKMMQMPGFTGEGFSRRQQTNTHMAEGEKQRFSQNPYFDFQGNMQSQRRDGENIMISAGNMQQFTPLPYSLNDFRRYSSMAMNSNLSSRSILPCENRGPHMDMNGMRPTNDAAAFSSFISDMKNHRGESTYHGMASALTASLMMNQEGPAFQIHFYLDECYEQFRSLEKERKKAEVILKKAFPGKRAAVMTNTNPPKTPPKSTRVDYLIINQMKEQAKVASLFDRMECLCGVPLHINIHAALKTHHMAVCITQSRRKEDSGNMTKQQQQGINFTEDRDNPLMVMALKELAATTKRLRTALWCALQSTLPKAVKTQEHEVDEEAACAEGVSSPFL</sequence>
<dbReference type="Pfam" id="PF15189">
    <property type="entry name" value="MEIOC"/>
    <property type="match status" value="1"/>
</dbReference>
<proteinExistence type="predicted"/>
<dbReference type="GO" id="GO:0005634">
    <property type="term" value="C:nucleus"/>
    <property type="evidence" value="ECO:0007669"/>
    <property type="project" value="TreeGrafter"/>
</dbReference>
<organism evidence="1 2">
    <name type="scientific">Gambusia affinis</name>
    <name type="common">Western mosquitofish</name>
    <name type="synonym">Heterandria affinis</name>
    <dbReference type="NCBI Taxonomy" id="33528"/>
    <lineage>
        <taxon>Eukaryota</taxon>
        <taxon>Metazoa</taxon>
        <taxon>Chordata</taxon>
        <taxon>Craniata</taxon>
        <taxon>Vertebrata</taxon>
        <taxon>Euteleostomi</taxon>
        <taxon>Actinopterygii</taxon>
        <taxon>Neopterygii</taxon>
        <taxon>Teleostei</taxon>
        <taxon>Neoteleostei</taxon>
        <taxon>Acanthomorphata</taxon>
        <taxon>Ovalentaria</taxon>
        <taxon>Atherinomorphae</taxon>
        <taxon>Cyprinodontiformes</taxon>
        <taxon>Poeciliidae</taxon>
        <taxon>Poeciliinae</taxon>
        <taxon>Gambusia</taxon>
    </lineage>
</organism>
<comment type="caution">
    <text evidence="1">The sequence shown here is derived from an EMBL/GenBank/DDBJ whole genome shotgun (WGS) entry which is preliminary data.</text>
</comment>
<dbReference type="PANTHER" id="PTHR33861">
    <property type="entry name" value="PROTEIN CBG18333"/>
    <property type="match status" value="1"/>
</dbReference>
<accession>A0A315V3R1</accession>
<dbReference type="AlphaFoldDB" id="A0A315V3R1"/>
<reference evidence="1 2" key="1">
    <citation type="journal article" date="2018" name="G3 (Bethesda)">
        <title>A High-Quality Reference Genome for the Invasive Mosquitofish Gambusia affinis Using a Chicago Library.</title>
        <authorList>
            <person name="Hoffberg S.L."/>
            <person name="Troendle N.J."/>
            <person name="Glenn T.C."/>
            <person name="Mahmud O."/>
            <person name="Louha S."/>
            <person name="Chalopin D."/>
            <person name="Bennetzen J.L."/>
            <person name="Mauricio R."/>
        </authorList>
    </citation>
    <scope>NUCLEOTIDE SEQUENCE [LARGE SCALE GENOMIC DNA]</scope>
    <source>
        <strain evidence="1">NE01/NJP1002.9</strain>
        <tissue evidence="1">Muscle</tissue>
    </source>
</reference>
<gene>
    <name evidence="1" type="ORF">CCH79_00008255</name>
</gene>
<protein>
    <recommendedName>
        <fullName evidence="3">Meiosis-specific coiled-coil domain-containing protein MEIOC</fullName>
    </recommendedName>
</protein>
<keyword evidence="2" id="KW-1185">Reference proteome</keyword>
<dbReference type="InterPro" id="IPR027963">
    <property type="entry name" value="MEIOC"/>
</dbReference>
<dbReference type="Proteomes" id="UP000250572">
    <property type="component" value="Unassembled WGS sequence"/>
</dbReference>
<dbReference type="STRING" id="33528.ENSGAFP00000000308"/>